<dbReference type="EMBL" id="BMOD01000016">
    <property type="protein sequence ID" value="GGJ46066.1"/>
    <property type="molecule type" value="Genomic_DNA"/>
</dbReference>
<dbReference type="InterPro" id="IPR009081">
    <property type="entry name" value="PP-bd_ACP"/>
</dbReference>
<evidence type="ECO:0000313" key="4">
    <source>
        <dbReference type="EMBL" id="GGJ46066.1"/>
    </source>
</evidence>
<reference evidence="5" key="1">
    <citation type="journal article" date="2019" name="Int. J. Syst. Evol. Microbiol.">
        <title>The Global Catalogue of Microorganisms (GCM) 10K type strain sequencing project: providing services to taxonomists for standard genome sequencing and annotation.</title>
        <authorList>
            <consortium name="The Broad Institute Genomics Platform"/>
            <consortium name="The Broad Institute Genome Sequencing Center for Infectious Disease"/>
            <person name="Wu L."/>
            <person name="Ma J."/>
        </authorList>
    </citation>
    <scope>NUCLEOTIDE SEQUENCE [LARGE SCALE GENOMIC DNA]</scope>
    <source>
        <strain evidence="5">JCM 14370</strain>
    </source>
</reference>
<dbReference type="SUPFAM" id="SSF51735">
    <property type="entry name" value="NAD(P)-binding Rossmann-fold domains"/>
    <property type="match status" value="1"/>
</dbReference>
<evidence type="ECO:0000313" key="5">
    <source>
        <dbReference type="Proteomes" id="UP000632222"/>
    </source>
</evidence>
<dbReference type="InterPro" id="IPR013120">
    <property type="entry name" value="FAR_NAD-bd"/>
</dbReference>
<keyword evidence="5" id="KW-1185">Reference proteome</keyword>
<dbReference type="SUPFAM" id="SSF56801">
    <property type="entry name" value="Acetyl-CoA synthetase-like"/>
    <property type="match status" value="1"/>
</dbReference>
<sequence>MEAALRTLECYGQVKLKKLQGVARISREHQCPLDVPEQIRLVVWEQKWGAVVQVTIHHALMDGFSIVLMIRQFKMLLQGQSITPYPQMRKSAHPSPVLKQPQKQHLKLLKLPDGRRLRPIVAELFSEWLKEQFPRSHWAFGRLAHGRTGQERRSIGVFCKIETPAASPWVRSILNELPEFDFAVPGSSRILHPWLNPLSEIELQSTLRGDTLYLTFRVDTELLSRAEFEQKVETFRSELKSQQTPDPLQPSPEIQQLSLKAALQHHALHHPEVLALDTPDIKLSYAQLWKHLEDVPSSGTSFRKVGHVLQAVETLFSGEGYTFGSLPVPACPDPCCVVYTSGTTGPQKPIRLQLAAVERYLSALSAHVHIRTGERVLQAHAWTFDGHLENLFLALLHGATLVVPEATITDPRSWVNVDHASVPTALFHLWSRTSTFPSQLKTLIVGGEALQPSALQARPSELQLINTYGPAEATISVSIAEDHSLGIPVDPQHFQLVDAAGKPVSSGEVGEIQLSGPQLSPDVESPYLTGDLAFQQNGKFWFAGRKEGWVKVRGHRVFLQEIGEELCGVAGVQHAQAVQNRDRVQVFFFPADAAQNLHDFTREWRLPLSLIPLNSLPMTLHGKVDVQNLASHVLPKDAAQNNLETLLMQVAAEVLECPIGPEDDLFSLGADSLDAVQISATFGRKTGRSLPTDEMYRHRTLRRMLSALSEYPGTFQPAVSQSKTGTLQSQIAVTGANGFLGVHLLAALQAQEKEVLAVVRASSAESARIRLQNAAVKWQVHLDGEKLQVVSLQDFLAQDSLHPHLINAAGHTALNASQDALRAANVELVAHLAAKTLHLHQCSSLSVLDWHWQGTTPPLPSDVPAPQDPYSLSKWQAEQWLEQQTTPSSIYRITRCWGSAKGGPVPEDDLAVQMLKRHPEWVQHLDVLPVDVVARSIVQHLELPAGIVHLRSPITMQQQPNLDALNLPDHPSLNHQDYLKGMLDRLNLQKKATSI</sequence>
<protein>
    <recommendedName>
        <fullName evidence="3">Carrier domain-containing protein</fullName>
    </recommendedName>
</protein>
<evidence type="ECO:0000259" key="3">
    <source>
        <dbReference type="PROSITE" id="PS50075"/>
    </source>
</evidence>
<dbReference type="Pfam" id="PF00550">
    <property type="entry name" value="PP-binding"/>
    <property type="match status" value="1"/>
</dbReference>
<feature type="domain" description="Carrier" evidence="3">
    <location>
        <begin position="638"/>
        <end position="712"/>
    </location>
</feature>
<dbReference type="Proteomes" id="UP000632222">
    <property type="component" value="Unassembled WGS sequence"/>
</dbReference>
<organism evidence="4 5">
    <name type="scientific">Deinococcus roseus</name>
    <dbReference type="NCBI Taxonomy" id="392414"/>
    <lineage>
        <taxon>Bacteria</taxon>
        <taxon>Thermotogati</taxon>
        <taxon>Deinococcota</taxon>
        <taxon>Deinococci</taxon>
        <taxon>Deinococcales</taxon>
        <taxon>Deinococcaceae</taxon>
        <taxon>Deinococcus</taxon>
    </lineage>
</organism>
<dbReference type="InterPro" id="IPR000873">
    <property type="entry name" value="AMP-dep_synth/lig_dom"/>
</dbReference>
<keyword evidence="2" id="KW-0597">Phosphoprotein</keyword>
<dbReference type="Pfam" id="PF00501">
    <property type="entry name" value="AMP-binding"/>
    <property type="match status" value="1"/>
</dbReference>
<dbReference type="InterPro" id="IPR006162">
    <property type="entry name" value="Ppantetheine_attach_site"/>
</dbReference>
<name>A0ABQ2D4S5_9DEIO</name>
<keyword evidence="1" id="KW-0596">Phosphopantetheine</keyword>
<proteinExistence type="predicted"/>
<dbReference type="PROSITE" id="PS50075">
    <property type="entry name" value="CARRIER"/>
    <property type="match status" value="1"/>
</dbReference>
<dbReference type="PANTHER" id="PTHR45527">
    <property type="entry name" value="NONRIBOSOMAL PEPTIDE SYNTHETASE"/>
    <property type="match status" value="1"/>
</dbReference>
<dbReference type="InterPro" id="IPR045851">
    <property type="entry name" value="AMP-bd_C_sf"/>
</dbReference>
<dbReference type="InterPro" id="IPR036736">
    <property type="entry name" value="ACP-like_sf"/>
</dbReference>
<evidence type="ECO:0000256" key="2">
    <source>
        <dbReference type="ARBA" id="ARBA00022553"/>
    </source>
</evidence>
<dbReference type="PANTHER" id="PTHR45527:SF1">
    <property type="entry name" value="FATTY ACID SYNTHASE"/>
    <property type="match status" value="1"/>
</dbReference>
<dbReference type="Pfam" id="PF07993">
    <property type="entry name" value="NAD_binding_4"/>
    <property type="match status" value="1"/>
</dbReference>
<dbReference type="Gene3D" id="3.30.300.30">
    <property type="match status" value="1"/>
</dbReference>
<dbReference type="Gene3D" id="1.10.1200.10">
    <property type="entry name" value="ACP-like"/>
    <property type="match status" value="1"/>
</dbReference>
<evidence type="ECO:0000256" key="1">
    <source>
        <dbReference type="ARBA" id="ARBA00022450"/>
    </source>
</evidence>
<dbReference type="InterPro" id="IPR036291">
    <property type="entry name" value="NAD(P)-bd_dom_sf"/>
</dbReference>
<comment type="caution">
    <text evidence="4">The sequence shown here is derived from an EMBL/GenBank/DDBJ whole genome shotgun (WGS) entry which is preliminary data.</text>
</comment>
<dbReference type="InterPro" id="IPR042099">
    <property type="entry name" value="ANL_N_sf"/>
</dbReference>
<dbReference type="Gene3D" id="3.40.50.720">
    <property type="entry name" value="NAD(P)-binding Rossmann-like Domain"/>
    <property type="match status" value="1"/>
</dbReference>
<gene>
    <name evidence="4" type="ORF">GCM10008938_35360</name>
</gene>
<dbReference type="SUPFAM" id="SSF47336">
    <property type="entry name" value="ACP-like"/>
    <property type="match status" value="1"/>
</dbReference>
<dbReference type="Gene3D" id="3.40.50.12780">
    <property type="entry name" value="N-terminal domain of ligase-like"/>
    <property type="match status" value="1"/>
</dbReference>
<dbReference type="InterPro" id="IPR020806">
    <property type="entry name" value="PKS_PP-bd"/>
</dbReference>
<dbReference type="SMART" id="SM00823">
    <property type="entry name" value="PKS_PP"/>
    <property type="match status" value="1"/>
</dbReference>
<dbReference type="PROSITE" id="PS00012">
    <property type="entry name" value="PHOSPHOPANTETHEINE"/>
    <property type="match status" value="1"/>
</dbReference>
<accession>A0ABQ2D4S5</accession>